<reference evidence="1" key="1">
    <citation type="journal article" date="2023" name="Science">
        <title>Genome structures resolve the early diversification of teleost fishes.</title>
        <authorList>
            <person name="Parey E."/>
            <person name="Louis A."/>
            <person name="Montfort J."/>
            <person name="Bouchez O."/>
            <person name="Roques C."/>
            <person name="Iampietro C."/>
            <person name="Lluch J."/>
            <person name="Castinel A."/>
            <person name="Donnadieu C."/>
            <person name="Desvignes T."/>
            <person name="Floi Bucao C."/>
            <person name="Jouanno E."/>
            <person name="Wen M."/>
            <person name="Mejri S."/>
            <person name="Dirks R."/>
            <person name="Jansen H."/>
            <person name="Henkel C."/>
            <person name="Chen W.J."/>
            <person name="Zahm M."/>
            <person name="Cabau C."/>
            <person name="Klopp C."/>
            <person name="Thompson A.W."/>
            <person name="Robinson-Rechavi M."/>
            <person name="Braasch I."/>
            <person name="Lecointre G."/>
            <person name="Bobe J."/>
            <person name="Postlethwait J.H."/>
            <person name="Berthelot C."/>
            <person name="Roest Crollius H."/>
            <person name="Guiguen Y."/>
        </authorList>
    </citation>
    <scope>NUCLEOTIDE SEQUENCE</scope>
    <source>
        <strain evidence="1">WJC10195</strain>
    </source>
</reference>
<protein>
    <submittedName>
        <fullName evidence="1">Uncharacterized protein</fullName>
    </submittedName>
</protein>
<evidence type="ECO:0000313" key="1">
    <source>
        <dbReference type="EMBL" id="KAJ8337874.1"/>
    </source>
</evidence>
<keyword evidence="2" id="KW-1185">Reference proteome</keyword>
<gene>
    <name evidence="1" type="ORF">SKAU_G00368400</name>
</gene>
<name>A0A9Q1IFN2_SYNKA</name>
<dbReference type="EMBL" id="JAINUF010000018">
    <property type="protein sequence ID" value="KAJ8337874.1"/>
    <property type="molecule type" value="Genomic_DNA"/>
</dbReference>
<accession>A0A9Q1IFN2</accession>
<dbReference type="Proteomes" id="UP001152622">
    <property type="component" value="Chromosome 18"/>
</dbReference>
<evidence type="ECO:0000313" key="2">
    <source>
        <dbReference type="Proteomes" id="UP001152622"/>
    </source>
</evidence>
<proteinExistence type="predicted"/>
<dbReference type="AlphaFoldDB" id="A0A9Q1IFN2"/>
<organism evidence="1 2">
    <name type="scientific">Synaphobranchus kaupii</name>
    <name type="common">Kaup's arrowtooth eel</name>
    <dbReference type="NCBI Taxonomy" id="118154"/>
    <lineage>
        <taxon>Eukaryota</taxon>
        <taxon>Metazoa</taxon>
        <taxon>Chordata</taxon>
        <taxon>Craniata</taxon>
        <taxon>Vertebrata</taxon>
        <taxon>Euteleostomi</taxon>
        <taxon>Actinopterygii</taxon>
        <taxon>Neopterygii</taxon>
        <taxon>Teleostei</taxon>
        <taxon>Anguilliformes</taxon>
        <taxon>Synaphobranchidae</taxon>
        <taxon>Synaphobranchus</taxon>
    </lineage>
</organism>
<sequence>MGECQLVHFNAHPRPINPSKRWQRAVSSVSNSFLIDLLAVFSLLLPSNETAIAFGQRGAGTRGNGGGRVRGLRDRGAINPGDAHAEGALFSHAPRVPVIKSLLWPSRRQESCRCIWAQPDDPRVLLHGMQPATASGDLITARTHPPELPWDGRDVLAVPSTELRRQLQREANEALRLKPIKGFKVSFADSHVDVSS</sequence>
<comment type="caution">
    <text evidence="1">The sequence shown here is derived from an EMBL/GenBank/DDBJ whole genome shotgun (WGS) entry which is preliminary data.</text>
</comment>